<dbReference type="InterPro" id="IPR012337">
    <property type="entry name" value="RNaseH-like_sf"/>
</dbReference>
<comment type="function">
    <text evidence="1">Required for the transposition of the insertion element.</text>
</comment>
<dbReference type="NCBIfam" id="NF033563">
    <property type="entry name" value="transpos_IS30"/>
    <property type="match status" value="1"/>
</dbReference>
<evidence type="ECO:0000256" key="2">
    <source>
        <dbReference type="ARBA" id="ARBA00006363"/>
    </source>
</evidence>
<dbReference type="RefSeq" id="WP_378160048.1">
    <property type="nucleotide sequence ID" value="NZ_JBHSBU010000001.1"/>
</dbReference>
<organism evidence="7 8">
    <name type="scientific">Chitinimonas lacunae</name>
    <dbReference type="NCBI Taxonomy" id="1963018"/>
    <lineage>
        <taxon>Bacteria</taxon>
        <taxon>Pseudomonadati</taxon>
        <taxon>Pseudomonadota</taxon>
        <taxon>Betaproteobacteria</taxon>
        <taxon>Neisseriales</taxon>
        <taxon>Chitinibacteraceae</taxon>
        <taxon>Chitinimonas</taxon>
    </lineage>
</organism>
<dbReference type="InterPro" id="IPR025246">
    <property type="entry name" value="IS30-like_HTH"/>
</dbReference>
<dbReference type="Pfam" id="PF13936">
    <property type="entry name" value="HTH_38"/>
    <property type="match status" value="1"/>
</dbReference>
<comment type="caution">
    <text evidence="7">The sequence shown here is derived from an EMBL/GenBank/DDBJ whole genome shotgun (WGS) entry which is preliminary data.</text>
</comment>
<dbReference type="InterPro" id="IPR036397">
    <property type="entry name" value="RNaseH_sf"/>
</dbReference>
<keyword evidence="5" id="KW-0233">DNA recombination</keyword>
<feature type="domain" description="Integrase catalytic" evidence="6">
    <location>
        <begin position="146"/>
        <end position="307"/>
    </location>
</feature>
<dbReference type="SUPFAM" id="SSF53098">
    <property type="entry name" value="Ribonuclease H-like"/>
    <property type="match status" value="1"/>
</dbReference>
<gene>
    <name evidence="7" type="ORF">ACFOW7_00920</name>
</gene>
<accession>A0ABV8MIE4</accession>
<comment type="similarity">
    <text evidence="2">Belongs to the transposase IS30 family.</text>
</comment>
<evidence type="ECO:0000256" key="4">
    <source>
        <dbReference type="ARBA" id="ARBA00023125"/>
    </source>
</evidence>
<dbReference type="InterPro" id="IPR053392">
    <property type="entry name" value="Transposase_IS30-like"/>
</dbReference>
<sequence>MNSYRHFSQAERYQIEKGLWEGISQKAIAELLGRSASSVSREIKRNGGQPGYRAVTAQERSSQVKRTGSYIKESLWQDVVLKLKEDWSPEQISASLGRAISHEAIYQWIYANPENQLWRHLRRRQPRRRPWRRGVKRCILMNRRDISNRPAVVESRERVGDWEADTVIGAGQAGAILTLTERKTGLMLTYPLAKKTAEAVKIGMIHLLTPIREWVKTITSDNGTEFARHEQIAEALEADFFFAKPHSPWQRGSNENANGLLRQYFPKGSPLDKVREADLHFAMQRLNTRPRKRFGYVAPLQQFEKLTGMTQVHHLIGIALQN</sequence>
<evidence type="ECO:0000259" key="6">
    <source>
        <dbReference type="PROSITE" id="PS50994"/>
    </source>
</evidence>
<evidence type="ECO:0000313" key="8">
    <source>
        <dbReference type="Proteomes" id="UP001595791"/>
    </source>
</evidence>
<dbReference type="Gene3D" id="3.30.420.10">
    <property type="entry name" value="Ribonuclease H-like superfamily/Ribonuclease H"/>
    <property type="match status" value="1"/>
</dbReference>
<dbReference type="InterPro" id="IPR051917">
    <property type="entry name" value="Transposase-Integrase"/>
</dbReference>
<proteinExistence type="inferred from homology"/>
<protein>
    <submittedName>
        <fullName evidence="7">IS30 family transposase</fullName>
    </submittedName>
</protein>
<dbReference type="Proteomes" id="UP001595791">
    <property type="component" value="Unassembled WGS sequence"/>
</dbReference>
<keyword evidence="3" id="KW-0815">Transposition</keyword>
<evidence type="ECO:0000256" key="1">
    <source>
        <dbReference type="ARBA" id="ARBA00002190"/>
    </source>
</evidence>
<reference evidence="8" key="1">
    <citation type="journal article" date="2019" name="Int. J. Syst. Evol. Microbiol.">
        <title>The Global Catalogue of Microorganisms (GCM) 10K type strain sequencing project: providing services to taxonomists for standard genome sequencing and annotation.</title>
        <authorList>
            <consortium name="The Broad Institute Genomics Platform"/>
            <consortium name="The Broad Institute Genome Sequencing Center for Infectious Disease"/>
            <person name="Wu L."/>
            <person name="Ma J."/>
        </authorList>
    </citation>
    <scope>NUCLEOTIDE SEQUENCE [LARGE SCALE GENOMIC DNA]</scope>
    <source>
        <strain evidence="8">LMG 29894</strain>
    </source>
</reference>
<dbReference type="PANTHER" id="PTHR10948">
    <property type="entry name" value="TRANSPOSASE"/>
    <property type="match status" value="1"/>
</dbReference>
<dbReference type="PROSITE" id="PS01043">
    <property type="entry name" value="TRANSPOSASE_IS30"/>
    <property type="match status" value="1"/>
</dbReference>
<dbReference type="EMBL" id="JBHSBU010000001">
    <property type="protein sequence ID" value="MFC4157907.1"/>
    <property type="molecule type" value="Genomic_DNA"/>
</dbReference>
<name>A0ABV8MIE4_9NEIS</name>
<dbReference type="InterPro" id="IPR001598">
    <property type="entry name" value="Transposase_IS30_CS"/>
</dbReference>
<dbReference type="PANTHER" id="PTHR10948:SF23">
    <property type="entry name" value="TRANSPOSASE INSI FOR INSERTION SEQUENCE ELEMENT IS30A-RELATED"/>
    <property type="match status" value="1"/>
</dbReference>
<evidence type="ECO:0000256" key="3">
    <source>
        <dbReference type="ARBA" id="ARBA00022578"/>
    </source>
</evidence>
<evidence type="ECO:0000256" key="5">
    <source>
        <dbReference type="ARBA" id="ARBA00023172"/>
    </source>
</evidence>
<keyword evidence="4" id="KW-0238">DNA-binding</keyword>
<keyword evidence="8" id="KW-1185">Reference proteome</keyword>
<dbReference type="PROSITE" id="PS50994">
    <property type="entry name" value="INTEGRASE"/>
    <property type="match status" value="1"/>
</dbReference>
<dbReference type="InterPro" id="IPR001584">
    <property type="entry name" value="Integrase_cat-core"/>
</dbReference>
<evidence type="ECO:0000313" key="7">
    <source>
        <dbReference type="EMBL" id="MFC4157907.1"/>
    </source>
</evidence>